<evidence type="ECO:0000313" key="6">
    <source>
        <dbReference type="Proteomes" id="UP000673691"/>
    </source>
</evidence>
<dbReference type="SUPFAM" id="SSF54928">
    <property type="entry name" value="RNA-binding domain, RBD"/>
    <property type="match status" value="1"/>
</dbReference>
<dbReference type="InterPro" id="IPR012677">
    <property type="entry name" value="Nucleotide-bd_a/b_plait_sf"/>
</dbReference>
<gene>
    <name evidence="5" type="ORF">BJ554DRAFT_557</name>
</gene>
<comment type="caution">
    <text evidence="5">The sequence shown here is derived from an EMBL/GenBank/DDBJ whole genome shotgun (WGS) entry which is preliminary data.</text>
</comment>
<evidence type="ECO:0000313" key="5">
    <source>
        <dbReference type="EMBL" id="KAG5459094.1"/>
    </source>
</evidence>
<dbReference type="Pfam" id="PF00076">
    <property type="entry name" value="RRM_1"/>
    <property type="match status" value="1"/>
</dbReference>
<protein>
    <recommendedName>
        <fullName evidence="4">RRM domain-containing protein</fullName>
    </recommendedName>
</protein>
<dbReference type="InterPro" id="IPR035979">
    <property type="entry name" value="RBD_domain_sf"/>
</dbReference>
<dbReference type="InterPro" id="IPR000504">
    <property type="entry name" value="RRM_dom"/>
</dbReference>
<evidence type="ECO:0000256" key="3">
    <source>
        <dbReference type="SAM" id="MobiDB-lite"/>
    </source>
</evidence>
<accession>A0A8H7ZTS8</accession>
<feature type="non-terminal residue" evidence="5">
    <location>
        <position position="459"/>
    </location>
</feature>
<dbReference type="OrthoDB" id="431169at2759"/>
<keyword evidence="1 2" id="KW-0694">RNA-binding</keyword>
<dbReference type="AlphaFoldDB" id="A0A8H7ZTS8"/>
<feature type="region of interest" description="Disordered" evidence="3">
    <location>
        <begin position="166"/>
        <end position="197"/>
    </location>
</feature>
<proteinExistence type="predicted"/>
<sequence>AQIGFAKFRTRLEALEARDIISGRKVDAEKGSILKAEMAKKNLHTKRGLSNDQYHGHLISPAALASRKQYHGASSAYDAFYSVPACAPPLPSDLLSSPHDFAFDYPYGAGIDQFPGINAGLVEGQYNAVAAQMHFIDSAQNRVGGLVMAQRSQSLENIESAAAAAAAGQLQQQHQHGQQPQNQQAAGSCGAHPDPLSAPISRLGSMKSLLDLPDVASAGHHELGGRLGSRSLSDLCHMPHSAPAAAETRGFNAALFGSITKPDATGQADDFGGLPLCNSSAAGFSGGGGGGAHTGGFPGRFAPLQISAAAAGSFQHSVVFPAAASAAGVISPGIRAANPGDQNPPCNTLYVGNLPANANEEELRHLFSKCAGYKRMCFRTKANGQMCFVEFEDVAGGNPNAQRQQRRLPTRARVPVALFGRFVGRANLARAHAFLVFRALHDLQGSQLSNSVKGGGIRL</sequence>
<dbReference type="GO" id="GO:0003723">
    <property type="term" value="F:RNA binding"/>
    <property type="evidence" value="ECO:0007669"/>
    <property type="project" value="UniProtKB-UniRule"/>
</dbReference>
<evidence type="ECO:0000259" key="4">
    <source>
        <dbReference type="PROSITE" id="PS50102"/>
    </source>
</evidence>
<dbReference type="PANTHER" id="PTHR10501">
    <property type="entry name" value="U1 SMALL NUCLEAR RIBONUCLEOPROTEIN A/U2 SMALL NUCLEAR RIBONUCLEOPROTEIN B"/>
    <property type="match status" value="1"/>
</dbReference>
<feature type="domain" description="RRM" evidence="4">
    <location>
        <begin position="347"/>
        <end position="459"/>
    </location>
</feature>
<dbReference type="Gene3D" id="3.30.70.330">
    <property type="match status" value="2"/>
</dbReference>
<organism evidence="5 6">
    <name type="scientific">Olpidium bornovanus</name>
    <dbReference type="NCBI Taxonomy" id="278681"/>
    <lineage>
        <taxon>Eukaryota</taxon>
        <taxon>Fungi</taxon>
        <taxon>Fungi incertae sedis</taxon>
        <taxon>Olpidiomycota</taxon>
        <taxon>Olpidiomycotina</taxon>
        <taxon>Olpidiomycetes</taxon>
        <taxon>Olpidiales</taxon>
        <taxon>Olpidiaceae</taxon>
        <taxon>Olpidium</taxon>
    </lineage>
</organism>
<name>A0A8H7ZTS8_9FUNG</name>
<reference evidence="5 6" key="1">
    <citation type="journal article" name="Sci. Rep.">
        <title>Genome-scale phylogenetic analyses confirm Olpidium as the closest living zoosporic fungus to the non-flagellated, terrestrial fungi.</title>
        <authorList>
            <person name="Chang Y."/>
            <person name="Rochon D."/>
            <person name="Sekimoto S."/>
            <person name="Wang Y."/>
            <person name="Chovatia M."/>
            <person name="Sandor L."/>
            <person name="Salamov A."/>
            <person name="Grigoriev I.V."/>
            <person name="Stajich J.E."/>
            <person name="Spatafora J.W."/>
        </authorList>
    </citation>
    <scope>NUCLEOTIDE SEQUENCE [LARGE SCALE GENOMIC DNA]</scope>
    <source>
        <strain evidence="5">S191</strain>
    </source>
</reference>
<evidence type="ECO:0000256" key="1">
    <source>
        <dbReference type="ARBA" id="ARBA00022884"/>
    </source>
</evidence>
<evidence type="ECO:0000256" key="2">
    <source>
        <dbReference type="PROSITE-ProRule" id="PRU00176"/>
    </source>
</evidence>
<dbReference type="EMBL" id="JAEFCI010007381">
    <property type="protein sequence ID" value="KAG5459094.1"/>
    <property type="molecule type" value="Genomic_DNA"/>
</dbReference>
<dbReference type="Proteomes" id="UP000673691">
    <property type="component" value="Unassembled WGS sequence"/>
</dbReference>
<dbReference type="PROSITE" id="PS50102">
    <property type="entry name" value="RRM"/>
    <property type="match status" value="1"/>
</dbReference>
<feature type="compositionally biased region" description="Low complexity" evidence="3">
    <location>
        <begin position="166"/>
        <end position="187"/>
    </location>
</feature>
<feature type="non-terminal residue" evidence="5">
    <location>
        <position position="1"/>
    </location>
</feature>
<keyword evidence="6" id="KW-1185">Reference proteome</keyword>